<dbReference type="EMBL" id="FOFG01000015">
    <property type="protein sequence ID" value="SER32534.1"/>
    <property type="molecule type" value="Genomic_DNA"/>
</dbReference>
<dbReference type="Gene3D" id="3.40.50.880">
    <property type="match status" value="1"/>
</dbReference>
<dbReference type="Gene3D" id="3.30.1330.10">
    <property type="entry name" value="PurM-like, N-terminal domain"/>
    <property type="match status" value="2"/>
</dbReference>
<dbReference type="PANTHER" id="PTHR10099:SF1">
    <property type="entry name" value="PHOSPHORIBOSYLFORMYLGLYCINAMIDINE SYNTHASE"/>
    <property type="match status" value="1"/>
</dbReference>
<dbReference type="PANTHER" id="PTHR10099">
    <property type="entry name" value="PHOSPHORIBOSYLFORMYLGLYCINAMIDINE SYNTHASE"/>
    <property type="match status" value="1"/>
</dbReference>
<dbReference type="SUPFAM" id="SSF82697">
    <property type="entry name" value="PurS-like"/>
    <property type="match status" value="1"/>
</dbReference>
<evidence type="ECO:0000256" key="2">
    <source>
        <dbReference type="ARBA" id="ARBA00008608"/>
    </source>
</evidence>
<evidence type="ECO:0000259" key="14">
    <source>
        <dbReference type="Pfam" id="PF18076"/>
    </source>
</evidence>
<dbReference type="Pfam" id="PF02769">
    <property type="entry name" value="AIRS_C"/>
    <property type="match status" value="2"/>
</dbReference>
<dbReference type="InterPro" id="IPR029062">
    <property type="entry name" value="Class_I_gatase-like"/>
</dbReference>
<gene>
    <name evidence="16" type="ORF">SAMN05216548_11547</name>
</gene>
<dbReference type="GO" id="GO:0046872">
    <property type="term" value="F:metal ion binding"/>
    <property type="evidence" value="ECO:0007669"/>
    <property type="project" value="UniProtKB-KW"/>
</dbReference>
<dbReference type="SUPFAM" id="SSF109736">
    <property type="entry name" value="FGAM synthase PurL, linker domain"/>
    <property type="match status" value="1"/>
</dbReference>
<evidence type="ECO:0000256" key="9">
    <source>
        <dbReference type="ARBA" id="ARBA00022842"/>
    </source>
</evidence>
<keyword evidence="17" id="KW-1185">Reference proteome</keyword>
<dbReference type="NCBIfam" id="NF003672">
    <property type="entry name" value="PRK05297.1"/>
    <property type="match status" value="1"/>
</dbReference>
<evidence type="ECO:0000313" key="16">
    <source>
        <dbReference type="EMBL" id="SER32534.1"/>
    </source>
</evidence>
<evidence type="ECO:0000256" key="3">
    <source>
        <dbReference type="ARBA" id="ARBA00012747"/>
    </source>
</evidence>
<keyword evidence="5" id="KW-0479">Metal-binding</keyword>
<proteinExistence type="inferred from homology"/>
<evidence type="ECO:0000256" key="5">
    <source>
        <dbReference type="ARBA" id="ARBA00022723"/>
    </source>
</evidence>
<dbReference type="InterPro" id="IPR040707">
    <property type="entry name" value="FGAR-AT_N"/>
</dbReference>
<dbReference type="FunFam" id="1.10.8.750:FF:000001">
    <property type="entry name" value="Putative phosphoribosylformylglycinamidine synthase"/>
    <property type="match status" value="1"/>
</dbReference>
<evidence type="ECO:0000256" key="8">
    <source>
        <dbReference type="ARBA" id="ARBA00022840"/>
    </source>
</evidence>
<dbReference type="OrthoDB" id="9804441at2"/>
<dbReference type="CDD" id="cd02204">
    <property type="entry name" value="PurL_repeat2"/>
    <property type="match status" value="1"/>
</dbReference>
<organism evidence="16 17">
    <name type="scientific">Faunimonas pinastri</name>
    <dbReference type="NCBI Taxonomy" id="1855383"/>
    <lineage>
        <taxon>Bacteria</taxon>
        <taxon>Pseudomonadati</taxon>
        <taxon>Pseudomonadota</taxon>
        <taxon>Alphaproteobacteria</taxon>
        <taxon>Hyphomicrobiales</taxon>
        <taxon>Afifellaceae</taxon>
        <taxon>Faunimonas</taxon>
    </lineage>
</organism>
<dbReference type="CDD" id="cd01740">
    <property type="entry name" value="GATase1_FGAR_AT"/>
    <property type="match status" value="1"/>
</dbReference>
<dbReference type="Pfam" id="PF18076">
    <property type="entry name" value="FGAR-AT_N"/>
    <property type="match status" value="1"/>
</dbReference>
<evidence type="ECO:0000256" key="11">
    <source>
        <dbReference type="NCBIfam" id="TIGR01735"/>
    </source>
</evidence>
<feature type="domain" description="PurM-like C-terminal" evidence="12">
    <location>
        <begin position="808"/>
        <end position="933"/>
    </location>
</feature>
<dbReference type="InterPro" id="IPR036604">
    <property type="entry name" value="PurS-like_sf"/>
</dbReference>
<keyword evidence="9" id="KW-0460">Magnesium</keyword>
<feature type="domain" description="Phosphoribosylformylglycinamidine synthase N-terminal" evidence="14">
    <location>
        <begin position="16"/>
        <end position="120"/>
    </location>
</feature>
<dbReference type="InterPro" id="IPR010073">
    <property type="entry name" value="PurL_large"/>
</dbReference>
<feature type="domain" description="Phosphoribosylformylglycinamidine synthase linker" evidence="13">
    <location>
        <begin position="147"/>
        <end position="196"/>
    </location>
</feature>
<reference evidence="16 17" key="1">
    <citation type="submission" date="2016-10" db="EMBL/GenBank/DDBJ databases">
        <authorList>
            <person name="de Groot N.N."/>
        </authorList>
    </citation>
    <scope>NUCLEOTIDE SEQUENCE [LARGE SCALE GENOMIC DNA]</scope>
    <source>
        <strain evidence="16 17">A52C2</strain>
    </source>
</reference>
<keyword evidence="4" id="KW-0436">Ligase</keyword>
<dbReference type="Pfam" id="PF18072">
    <property type="entry name" value="FGAR-AT_linker"/>
    <property type="match status" value="1"/>
</dbReference>
<evidence type="ECO:0000256" key="7">
    <source>
        <dbReference type="ARBA" id="ARBA00022755"/>
    </source>
</evidence>
<dbReference type="UniPathway" id="UPA00074">
    <property type="reaction ID" value="UER00128"/>
</dbReference>
<sequence length="1268" mass="137726">MALYRFYRQTSPEQELCFTIETDSALSVDELARLQWLCTETFEPEKAGTETLIGQEGVEIGPLLTIETPFSSNAVAICKAMGLPQVTRIERSRRSRVAAGEREAYLRAHVDRMTETLWREPVDGFEHEAKPQPVRDVPLMENGIAALDEANRTMGLGMDAWDLDFYFRLFTEDFRRNPTEVELFQLGQSNSEHSRHWYFKGVQEIDGEAQAEPLFEIVQAPLKELRRQDIDNSLVAFRDNGGVIRGHDVRSLQPTAPGEPSAFELAERRREIVCTAETHNHPTFVSPFPGAATGTGGMLRDLSAVGRGSIAGVSAAGYFVGNLFLDGHEIAGEETGRDKPSKYASPRDILVEGSNGVSAYGNEIGIPTLLGFTRSFGQLVDGEWQEPRKPVLYCAGVGEIEAGHVEKQPPESGMIIVGLGGPAYPIGVGGGGASSMAQGENTEDLDFKSVQRGNPEMENRAIRVIRACVELGDLNPVASIHDQGAGGPGNVVPELVEPLGGTIDIRNINVGDRSMSVLEIWSGEYQERFGLLIRRESLGLFQAICERERVPCEILGEVGSDGRMVVEDSADGSRPVDLDLERVLTHMPQKTFRSERKARSLKPVALPADLDLADAIEKVFSLPQVGSKGFLVHKADRCVTGLVARQQCCGPLGLPVSNVAIRASSHFDVSGAAMALGEQPTKMLIDPAAGARMAVGEMLTNMASARVSSINDIRCRANWMWAAKLPGEGARLYDAAVAMRDVMLALGIAIDGGKDSLSMSANVGDELVKSPGELVILGYAPVPDFTTTLTPDLKAPGRSRLGFVDLGFGRNRLGGSSLAQAFGQLGNKTPDVNDPVALKGAFLAVQELIGKGLILALHDRSEGGLVTAAIEMAMAGNCGLDLDLPPGDAVAQLFAEELGLLVEYAPENEPAVRAAFEAHGAPFQSVGASREEAVVTVRQNGRDIFSAATNGLIQQWSATSARLEEEQSDPDCARSEFRELGRHVKPVYELSFTPKPTAPELMARGDKPKVAILREEGTNADREMAAACHAAGMEPWDIAMDDLLQGRADLADFRAIMFCGGFAFMDVFDSGKGWAGTIRFNDRLRSMFDAFYDRPDTLSLGACNGCQLMALLGWIPEKGVPDSRQPRFIRNKSGRFESRWSRVKVQPSPAVHLKGMEGSILGIWSEHGEGLAVFPDAAVKAAASVPLVFVDPEGEATEIYPHNPNGSEEGITALCSGDGRHLALMPHPERTFQPWHWEYMPPEWKAFGVSPWLQLFQNMRAWLDENRA</sequence>
<protein>
    <recommendedName>
        <fullName evidence="3 11">Phosphoribosylformylglycinamidine synthase</fullName>
        <ecNumber evidence="3 11">6.3.5.3</ecNumber>
    </recommendedName>
</protein>
<evidence type="ECO:0000256" key="1">
    <source>
        <dbReference type="ARBA" id="ARBA00004920"/>
    </source>
</evidence>
<dbReference type="Gene3D" id="3.90.650.10">
    <property type="entry name" value="PurM-like C-terminal domain"/>
    <property type="match status" value="2"/>
</dbReference>
<evidence type="ECO:0000256" key="4">
    <source>
        <dbReference type="ARBA" id="ARBA00022598"/>
    </source>
</evidence>
<evidence type="ECO:0000259" key="13">
    <source>
        <dbReference type="Pfam" id="PF18072"/>
    </source>
</evidence>
<dbReference type="AlphaFoldDB" id="A0A1H9N9B0"/>
<dbReference type="Pfam" id="PF22689">
    <property type="entry name" value="FGAR-AT_PurM_N-like"/>
    <property type="match status" value="1"/>
</dbReference>
<dbReference type="Gene3D" id="1.10.8.750">
    <property type="entry name" value="Phosphoribosylformylglycinamidine synthase, linker domain"/>
    <property type="match status" value="1"/>
</dbReference>
<dbReference type="NCBIfam" id="TIGR01735">
    <property type="entry name" value="FGAM_synt"/>
    <property type="match status" value="1"/>
</dbReference>
<keyword evidence="8" id="KW-0067">ATP-binding</keyword>
<evidence type="ECO:0000259" key="12">
    <source>
        <dbReference type="Pfam" id="PF02769"/>
    </source>
</evidence>
<dbReference type="InterPro" id="IPR010918">
    <property type="entry name" value="PurM-like_C_dom"/>
</dbReference>
<dbReference type="InterPro" id="IPR041609">
    <property type="entry name" value="PurL_linker"/>
</dbReference>
<dbReference type="GO" id="GO:0005524">
    <property type="term" value="F:ATP binding"/>
    <property type="evidence" value="ECO:0007669"/>
    <property type="project" value="UniProtKB-KW"/>
</dbReference>
<dbReference type="EC" id="6.3.5.3" evidence="3 11"/>
<dbReference type="SUPFAM" id="SSF56042">
    <property type="entry name" value="PurM C-terminal domain-like"/>
    <property type="match status" value="2"/>
</dbReference>
<keyword evidence="6" id="KW-0547">Nucleotide-binding</keyword>
<feature type="domain" description="FGAR-AT PurM N-terminal-like" evidence="15">
    <location>
        <begin position="627"/>
        <end position="781"/>
    </location>
</feature>
<accession>A0A1H9N9B0</accession>
<dbReference type="InterPro" id="IPR036676">
    <property type="entry name" value="PurM-like_C_sf"/>
</dbReference>
<keyword evidence="7" id="KW-0658">Purine biosynthesis</keyword>
<dbReference type="InterPro" id="IPR036921">
    <property type="entry name" value="PurM-like_N_sf"/>
</dbReference>
<dbReference type="RefSeq" id="WP_092498769.1">
    <property type="nucleotide sequence ID" value="NZ_FOFG01000015.1"/>
</dbReference>
<comment type="pathway">
    <text evidence="1">Purine metabolism; IMP biosynthesis via de novo pathway; 5-amino-1-(5-phospho-D-ribosyl)imidazole from N(2)-formyl-N(1)-(5-phospho-D-ribosyl)glycinamide: step 1/2.</text>
</comment>
<dbReference type="GO" id="GO:0005737">
    <property type="term" value="C:cytoplasm"/>
    <property type="evidence" value="ECO:0007669"/>
    <property type="project" value="TreeGrafter"/>
</dbReference>
<dbReference type="SUPFAM" id="SSF55326">
    <property type="entry name" value="PurM N-terminal domain-like"/>
    <property type="match status" value="2"/>
</dbReference>
<evidence type="ECO:0000259" key="15">
    <source>
        <dbReference type="Pfam" id="PF22689"/>
    </source>
</evidence>
<dbReference type="SMART" id="SM01211">
    <property type="entry name" value="GATase_5"/>
    <property type="match status" value="1"/>
</dbReference>
<name>A0A1H9N9B0_9HYPH</name>
<dbReference type="Pfam" id="PF13507">
    <property type="entry name" value="GATase_5"/>
    <property type="match status" value="1"/>
</dbReference>
<dbReference type="Proteomes" id="UP000199647">
    <property type="component" value="Unassembled WGS sequence"/>
</dbReference>
<dbReference type="InterPro" id="IPR055181">
    <property type="entry name" value="FGAR-AT_PurM_N-like"/>
</dbReference>
<comment type="similarity">
    <text evidence="2">In the N-terminal section; belongs to the FGAMS family.</text>
</comment>
<keyword evidence="10" id="KW-0315">Glutamine amidotransferase</keyword>
<evidence type="ECO:0000256" key="6">
    <source>
        <dbReference type="ARBA" id="ARBA00022741"/>
    </source>
</evidence>
<feature type="domain" description="PurM-like C-terminal" evidence="12">
    <location>
        <begin position="412"/>
        <end position="567"/>
    </location>
</feature>
<dbReference type="GO" id="GO:0006189">
    <property type="term" value="P:'de novo' IMP biosynthetic process"/>
    <property type="evidence" value="ECO:0007669"/>
    <property type="project" value="UniProtKB-UniRule"/>
</dbReference>
<evidence type="ECO:0000313" key="17">
    <source>
        <dbReference type="Proteomes" id="UP000199647"/>
    </source>
</evidence>
<dbReference type="SUPFAM" id="SSF52317">
    <property type="entry name" value="Class I glutamine amidotransferase-like"/>
    <property type="match status" value="1"/>
</dbReference>
<dbReference type="PROSITE" id="PS51273">
    <property type="entry name" value="GATASE_TYPE_1"/>
    <property type="match status" value="1"/>
</dbReference>
<evidence type="ECO:0000256" key="10">
    <source>
        <dbReference type="ARBA" id="ARBA00022962"/>
    </source>
</evidence>
<dbReference type="GO" id="GO:0004642">
    <property type="term" value="F:phosphoribosylformylglycinamidine synthase activity"/>
    <property type="evidence" value="ECO:0007669"/>
    <property type="project" value="UniProtKB-UniRule"/>
</dbReference>
<dbReference type="STRING" id="1855383.SAMN05216548_11547"/>
<dbReference type="FunFam" id="3.90.650.10:FF:000024">
    <property type="entry name" value="Phosphoribosylformylglycinamidine synthase"/>
    <property type="match status" value="1"/>
</dbReference>